<organism evidence="1">
    <name type="scientific">human gut metagenome</name>
    <dbReference type="NCBI Taxonomy" id="408170"/>
    <lineage>
        <taxon>unclassified sequences</taxon>
        <taxon>metagenomes</taxon>
        <taxon>organismal metagenomes</taxon>
    </lineage>
</organism>
<sequence length="43" mass="4910">MFVTYDILEALKLGTKVLVLDKGEIQHYDTPSEVLKNPKTDFV</sequence>
<name>K1TT01_9ZZZZ</name>
<accession>K1TT01</accession>
<dbReference type="SUPFAM" id="SSF52540">
    <property type="entry name" value="P-loop containing nucleoside triphosphate hydrolases"/>
    <property type="match status" value="1"/>
</dbReference>
<comment type="caution">
    <text evidence="1">The sequence shown here is derived from an EMBL/GenBank/DDBJ whole genome shotgun (WGS) entry which is preliminary data.</text>
</comment>
<feature type="non-terminal residue" evidence="1">
    <location>
        <position position="43"/>
    </location>
</feature>
<proteinExistence type="predicted"/>
<gene>
    <name evidence="1" type="ORF">OBE_07972</name>
</gene>
<dbReference type="EMBL" id="AJWZ01005482">
    <property type="protein sequence ID" value="EKC62451.1"/>
    <property type="molecule type" value="Genomic_DNA"/>
</dbReference>
<protein>
    <submittedName>
        <fullName evidence="1">Uncharacterized protein</fullName>
    </submittedName>
</protein>
<dbReference type="Gene3D" id="3.40.50.300">
    <property type="entry name" value="P-loop containing nucleotide triphosphate hydrolases"/>
    <property type="match status" value="1"/>
</dbReference>
<dbReference type="InterPro" id="IPR027417">
    <property type="entry name" value="P-loop_NTPase"/>
</dbReference>
<reference evidence="1" key="1">
    <citation type="journal article" date="2013" name="Environ. Microbiol.">
        <title>Microbiota from the distal guts of lean and obese adolescents exhibit partial functional redundancy besides clear differences in community structure.</title>
        <authorList>
            <person name="Ferrer M."/>
            <person name="Ruiz A."/>
            <person name="Lanza F."/>
            <person name="Haange S.B."/>
            <person name="Oberbach A."/>
            <person name="Till H."/>
            <person name="Bargiela R."/>
            <person name="Campoy C."/>
            <person name="Segura M.T."/>
            <person name="Richter M."/>
            <person name="von Bergen M."/>
            <person name="Seifert J."/>
            <person name="Suarez A."/>
        </authorList>
    </citation>
    <scope>NUCLEOTIDE SEQUENCE</scope>
</reference>
<evidence type="ECO:0000313" key="1">
    <source>
        <dbReference type="EMBL" id="EKC62451.1"/>
    </source>
</evidence>
<dbReference type="AlphaFoldDB" id="K1TT01"/>